<evidence type="ECO:0000256" key="5">
    <source>
        <dbReference type="ARBA" id="ARBA00022691"/>
    </source>
</evidence>
<dbReference type="AlphaFoldDB" id="A0ABD3Q0P9"/>
<dbReference type="PANTHER" id="PTHR23417">
    <property type="entry name" value="3-DEOXY-D-MANNO-OCTULOSONIC-ACID TRANSFERASE/TRNA GUANINE-N 7 - -METHYLTRANSFERASE"/>
    <property type="match status" value="1"/>
</dbReference>
<dbReference type="Gene3D" id="3.40.50.150">
    <property type="entry name" value="Vaccinia Virus protein VP39"/>
    <property type="match status" value="1"/>
</dbReference>
<dbReference type="GO" id="GO:0008176">
    <property type="term" value="F:tRNA (guanine(46)-N7)-methyltransferase activity"/>
    <property type="evidence" value="ECO:0007669"/>
    <property type="project" value="UniProtKB-EC"/>
</dbReference>
<dbReference type="HAMAP" id="MF_01057">
    <property type="entry name" value="tRNA_methyltr_TrmB"/>
    <property type="match status" value="1"/>
</dbReference>
<keyword evidence="4" id="KW-0808">Transferase</keyword>
<keyword evidence="6" id="KW-0819">tRNA processing</keyword>
<comment type="catalytic activity">
    <reaction evidence="1">
        <text>guanosine(46) in tRNA + S-adenosyl-L-methionine = N(7)-methylguanosine(46) in tRNA + S-adenosyl-L-homocysteine</text>
        <dbReference type="Rhea" id="RHEA:42708"/>
        <dbReference type="Rhea" id="RHEA-COMP:10188"/>
        <dbReference type="Rhea" id="RHEA-COMP:10189"/>
        <dbReference type="ChEBI" id="CHEBI:57856"/>
        <dbReference type="ChEBI" id="CHEBI:59789"/>
        <dbReference type="ChEBI" id="CHEBI:74269"/>
        <dbReference type="ChEBI" id="CHEBI:74480"/>
        <dbReference type="EC" id="2.1.1.33"/>
    </reaction>
</comment>
<dbReference type="InterPro" id="IPR003358">
    <property type="entry name" value="tRNA_(Gua-N-7)_MeTrfase_Trmb"/>
</dbReference>
<dbReference type="PROSITE" id="PS51625">
    <property type="entry name" value="SAM_MT_TRMB"/>
    <property type="match status" value="1"/>
</dbReference>
<evidence type="ECO:0000313" key="7">
    <source>
        <dbReference type="EMBL" id="KAL3791880.1"/>
    </source>
</evidence>
<name>A0ABD3Q0P9_9STRA</name>
<evidence type="ECO:0000256" key="2">
    <source>
        <dbReference type="ARBA" id="ARBA00011977"/>
    </source>
</evidence>
<sequence>MRRVERSDNNEEDQLLGCASNVGCGQVHSEESRIVGIEEYSESLQPESINDQNDQYRSRKPKWWTQLAGRRGTRAQRQAIHRLTQHGYCIPKEILTEFSRMNNRSKRISEPNEPRNTCNETANGFGLPNDSWKRRWWNRALSILDPTHNLPEIHYINTSPRDMVQKNYTDKFQEMVDFKNILPDREYKEKWLEIGFGNGDNLLANARARNHILFMGSEIHQPGIGALAQKIEHGLTKDTAVDNIRIIPGHGIKLLSHLPDNYLDVILITFPDPWPRDIHARWRVIQTETIQEMKRVLSSDGRVFVATDDKCFDSWAREIFTKGSFGVPMEHEKHLPKEEQRVWKELIPCPTREEWLPAVSYYERKGINEGRRTMLQCWETSDL</sequence>
<evidence type="ECO:0000256" key="1">
    <source>
        <dbReference type="ARBA" id="ARBA00000142"/>
    </source>
</evidence>
<organism evidence="7 8">
    <name type="scientific">Cyclotella cryptica</name>
    <dbReference type="NCBI Taxonomy" id="29204"/>
    <lineage>
        <taxon>Eukaryota</taxon>
        <taxon>Sar</taxon>
        <taxon>Stramenopiles</taxon>
        <taxon>Ochrophyta</taxon>
        <taxon>Bacillariophyta</taxon>
        <taxon>Coscinodiscophyceae</taxon>
        <taxon>Thalassiosirophycidae</taxon>
        <taxon>Stephanodiscales</taxon>
        <taxon>Stephanodiscaceae</taxon>
        <taxon>Cyclotella</taxon>
    </lineage>
</organism>
<dbReference type="PANTHER" id="PTHR23417:SF14">
    <property type="entry name" value="PENTACOTRIPEPTIDE-REPEAT REGION OF PRORP DOMAIN-CONTAINING PROTEIN"/>
    <property type="match status" value="1"/>
</dbReference>
<dbReference type="Proteomes" id="UP001516023">
    <property type="component" value="Unassembled WGS sequence"/>
</dbReference>
<evidence type="ECO:0000313" key="8">
    <source>
        <dbReference type="Proteomes" id="UP001516023"/>
    </source>
</evidence>
<gene>
    <name evidence="7" type="ORF">HJC23_010740</name>
</gene>
<dbReference type="InterPro" id="IPR029063">
    <property type="entry name" value="SAM-dependent_MTases_sf"/>
</dbReference>
<reference evidence="7 8" key="1">
    <citation type="journal article" date="2020" name="G3 (Bethesda)">
        <title>Improved Reference Genome for Cyclotella cryptica CCMP332, a Model for Cell Wall Morphogenesis, Salinity Adaptation, and Lipid Production in Diatoms (Bacillariophyta).</title>
        <authorList>
            <person name="Roberts W.R."/>
            <person name="Downey K.M."/>
            <person name="Ruck E.C."/>
            <person name="Traller J.C."/>
            <person name="Alverson A.J."/>
        </authorList>
    </citation>
    <scope>NUCLEOTIDE SEQUENCE [LARGE SCALE GENOMIC DNA]</scope>
    <source>
        <strain evidence="7 8">CCMP332</strain>
    </source>
</reference>
<comment type="caution">
    <text evidence="7">The sequence shown here is derived from an EMBL/GenBank/DDBJ whole genome shotgun (WGS) entry which is preliminary data.</text>
</comment>
<keyword evidence="3" id="KW-0489">Methyltransferase</keyword>
<evidence type="ECO:0000256" key="4">
    <source>
        <dbReference type="ARBA" id="ARBA00022679"/>
    </source>
</evidence>
<proteinExistence type="inferred from homology"/>
<accession>A0ABD3Q0P9</accession>
<evidence type="ECO:0000256" key="6">
    <source>
        <dbReference type="ARBA" id="ARBA00022694"/>
    </source>
</evidence>
<evidence type="ECO:0000256" key="3">
    <source>
        <dbReference type="ARBA" id="ARBA00022603"/>
    </source>
</evidence>
<dbReference type="SUPFAM" id="SSF53335">
    <property type="entry name" value="S-adenosyl-L-methionine-dependent methyltransferases"/>
    <property type="match status" value="1"/>
</dbReference>
<keyword evidence="8" id="KW-1185">Reference proteome</keyword>
<keyword evidence="5" id="KW-0949">S-adenosyl-L-methionine</keyword>
<dbReference type="EMBL" id="JABMIG020000108">
    <property type="protein sequence ID" value="KAL3791880.1"/>
    <property type="molecule type" value="Genomic_DNA"/>
</dbReference>
<dbReference type="InterPro" id="IPR055361">
    <property type="entry name" value="tRNA_methyltr_TrmB_bact"/>
</dbReference>
<protein>
    <recommendedName>
        <fullName evidence="2">tRNA (guanine(46)-N(7))-methyltransferase</fullName>
        <ecNumber evidence="2">2.1.1.33</ecNumber>
    </recommendedName>
</protein>
<dbReference type="Pfam" id="PF02390">
    <property type="entry name" value="Methyltransf_4"/>
    <property type="match status" value="1"/>
</dbReference>
<dbReference type="EC" id="2.1.1.33" evidence="2"/>